<evidence type="ECO:0000256" key="1">
    <source>
        <dbReference type="SAM" id="Phobius"/>
    </source>
</evidence>
<dbReference type="InterPro" id="IPR010398">
    <property type="entry name" value="DUF997"/>
</dbReference>
<dbReference type="RefSeq" id="WP_149171581.1">
    <property type="nucleotide sequence ID" value="NZ_VTOY01000006.1"/>
</dbReference>
<proteinExistence type="predicted"/>
<protein>
    <submittedName>
        <fullName evidence="2">DUF997 family protein</fullName>
    </submittedName>
</protein>
<name>A0A5D6W1M4_9FIRM</name>
<evidence type="ECO:0000313" key="3">
    <source>
        <dbReference type="Proteomes" id="UP000323646"/>
    </source>
</evidence>
<accession>A0A5D6W1M4</accession>
<feature type="transmembrane region" description="Helical" evidence="1">
    <location>
        <begin position="16"/>
        <end position="35"/>
    </location>
</feature>
<dbReference type="Pfam" id="PF06196">
    <property type="entry name" value="DUF997"/>
    <property type="match status" value="1"/>
</dbReference>
<organism evidence="2 3">
    <name type="scientific">Selenomonas ruminis</name>
    <dbReference type="NCBI Taxonomy" id="2593411"/>
    <lineage>
        <taxon>Bacteria</taxon>
        <taxon>Bacillati</taxon>
        <taxon>Bacillota</taxon>
        <taxon>Negativicutes</taxon>
        <taxon>Selenomonadales</taxon>
        <taxon>Selenomonadaceae</taxon>
        <taxon>Selenomonas</taxon>
    </lineage>
</organism>
<evidence type="ECO:0000313" key="2">
    <source>
        <dbReference type="EMBL" id="TYZ22233.1"/>
    </source>
</evidence>
<dbReference type="EMBL" id="VTOY01000006">
    <property type="protein sequence ID" value="TYZ22233.1"/>
    <property type="molecule type" value="Genomic_DNA"/>
</dbReference>
<dbReference type="PANTHER" id="PTHR39174:SF1">
    <property type="entry name" value="INNER MEMBRANE PROTEIN"/>
    <property type="match status" value="1"/>
</dbReference>
<keyword evidence="1" id="KW-1133">Transmembrane helix</keyword>
<dbReference type="OrthoDB" id="3197205at2"/>
<keyword evidence="1" id="KW-0472">Membrane</keyword>
<gene>
    <name evidence="2" type="ORF">FZ040_08400</name>
</gene>
<dbReference type="AlphaFoldDB" id="A0A5D6W1M4"/>
<dbReference type="PANTHER" id="PTHR39174">
    <property type="entry name" value="INNER MEMBRANE PROTEIN-RELATED"/>
    <property type="match status" value="1"/>
</dbReference>
<comment type="caution">
    <text evidence="2">The sequence shown here is derived from an EMBL/GenBank/DDBJ whole genome shotgun (WGS) entry which is preliminary data.</text>
</comment>
<keyword evidence="1" id="KW-0812">Transmembrane</keyword>
<keyword evidence="3" id="KW-1185">Reference proteome</keyword>
<feature type="transmembrane region" description="Helical" evidence="1">
    <location>
        <begin position="47"/>
        <end position="67"/>
    </location>
</feature>
<reference evidence="2 3" key="1">
    <citation type="submission" date="2019-08" db="EMBL/GenBank/DDBJ databases">
        <title>Selenomonas sp. mPRGC5 and Selenomonas sp. mPRGC8 isolated from ruminal fluid of dairy goat (Capra hircus).</title>
        <authorList>
            <person name="Poothong S."/>
            <person name="Nuengjamnong C."/>
            <person name="Tanasupawat S."/>
        </authorList>
    </citation>
    <scope>NUCLEOTIDE SEQUENCE [LARGE SCALE GENOMIC DNA]</scope>
    <source>
        <strain evidence="3">mPRGC5</strain>
    </source>
</reference>
<dbReference type="Proteomes" id="UP000323646">
    <property type="component" value="Unassembled WGS sequence"/>
</dbReference>
<sequence>MSEYEKYQQIKREARWTGLALFVLILFWLLAGFGLSGLPGEVLGMPLWAVTSSVGVWFFAILLVKLLTSLVFQDMELDEEKEAKQHE</sequence>